<dbReference type="Pfam" id="PF12867">
    <property type="entry name" value="DinB_2"/>
    <property type="match status" value="1"/>
</dbReference>
<dbReference type="Proteomes" id="UP000055060">
    <property type="component" value="Unassembled WGS sequence"/>
</dbReference>
<organism evidence="2">
    <name type="scientific">Longilinea arvoryzae</name>
    <dbReference type="NCBI Taxonomy" id="360412"/>
    <lineage>
        <taxon>Bacteria</taxon>
        <taxon>Bacillati</taxon>
        <taxon>Chloroflexota</taxon>
        <taxon>Anaerolineae</taxon>
        <taxon>Anaerolineales</taxon>
        <taxon>Anaerolineaceae</taxon>
        <taxon>Longilinea</taxon>
    </lineage>
</organism>
<dbReference type="Gene3D" id="1.20.120.450">
    <property type="entry name" value="dinb family like domain"/>
    <property type="match status" value="1"/>
</dbReference>
<reference evidence="2" key="1">
    <citation type="submission" date="2015-07" db="EMBL/GenBank/DDBJ databases">
        <title>Draft Genome Sequences of Anaerolinea thermolimosa IMO-1, Bellilinea caldifistulae GOMI-1, Leptolinea tardivitalis YMTK-2, Levilinea saccharolytica KIBI-1,Longilinea arvoryzae KOME-1, Previously Described as Members of the Anaerolineaceae (Chloroflexi).</title>
        <authorList>
            <person name="Sekiguchi Y."/>
            <person name="Ohashi A."/>
            <person name="Matsuura N."/>
            <person name="Tourlousse M.D."/>
        </authorList>
    </citation>
    <scope>NUCLEOTIDE SEQUENCE [LARGE SCALE GENOMIC DNA]</scope>
    <source>
        <strain evidence="2">KOME-1</strain>
    </source>
</reference>
<feature type="domain" description="DinB-like" evidence="1">
    <location>
        <begin position="17"/>
        <end position="160"/>
    </location>
</feature>
<accession>A0A0S7BF76</accession>
<dbReference type="STRING" id="360412.LARV_00178"/>
<dbReference type="SUPFAM" id="SSF109854">
    <property type="entry name" value="DinB/YfiT-like putative metalloenzymes"/>
    <property type="match status" value="1"/>
</dbReference>
<dbReference type="InterPro" id="IPR024775">
    <property type="entry name" value="DinB-like"/>
</dbReference>
<dbReference type="AlphaFoldDB" id="A0A0S7BF76"/>
<evidence type="ECO:0000313" key="2">
    <source>
        <dbReference type="EMBL" id="GAP12443.1"/>
    </source>
</evidence>
<proteinExistence type="predicted"/>
<dbReference type="OrthoDB" id="9796039at2"/>
<evidence type="ECO:0000259" key="1">
    <source>
        <dbReference type="Pfam" id="PF12867"/>
    </source>
</evidence>
<name>A0A0S7BF76_9CHLR</name>
<protein>
    <submittedName>
        <fullName evidence="2">DinB superfamily</fullName>
    </submittedName>
</protein>
<dbReference type="EMBL" id="DF967972">
    <property type="protein sequence ID" value="GAP12443.1"/>
    <property type="molecule type" value="Genomic_DNA"/>
</dbReference>
<keyword evidence="3" id="KW-1185">Reference proteome</keyword>
<gene>
    <name evidence="2" type="ORF">LARV_00178</name>
</gene>
<dbReference type="InterPro" id="IPR034660">
    <property type="entry name" value="DinB/YfiT-like"/>
</dbReference>
<dbReference type="RefSeq" id="WP_075071868.1">
    <property type="nucleotide sequence ID" value="NZ_DF967972.1"/>
</dbReference>
<sequence>MVSVALTHTQQKQLDEFNTAANRFLAFIEPLSESDLDQREEPGGWSIRQIVHHVSDDGDAWAFQMKRAIATPGVPARFECFPGNEAWAAALNFEGRAIGPDLVLIHAHNRAMAALAADFPNDWQCNVIFQDENGKQVGSVSVSDMLTFLTEHLQEHTETITRILEKK</sequence>
<evidence type="ECO:0000313" key="3">
    <source>
        <dbReference type="Proteomes" id="UP000055060"/>
    </source>
</evidence>